<name>A0AAW9R8S1_9GAMM</name>
<evidence type="ECO:0000256" key="13">
    <source>
        <dbReference type="SAM" id="SignalP"/>
    </source>
</evidence>
<proteinExistence type="inferred from homology"/>
<dbReference type="PANTHER" id="PTHR32552">
    <property type="entry name" value="FERRICHROME IRON RECEPTOR-RELATED"/>
    <property type="match status" value="1"/>
</dbReference>
<evidence type="ECO:0000256" key="11">
    <source>
        <dbReference type="PROSITE-ProRule" id="PRU01360"/>
    </source>
</evidence>
<comment type="caution">
    <text evidence="15">The sequence shown here is derived from an EMBL/GenBank/DDBJ whole genome shotgun (WGS) entry which is preliminary data.</text>
</comment>
<evidence type="ECO:0000256" key="7">
    <source>
        <dbReference type="ARBA" id="ARBA00023065"/>
    </source>
</evidence>
<evidence type="ECO:0000256" key="10">
    <source>
        <dbReference type="ARBA" id="ARBA00023237"/>
    </source>
</evidence>
<dbReference type="InterPro" id="IPR011662">
    <property type="entry name" value="Secretin/TonB_short_N"/>
</dbReference>
<keyword evidence="15" id="KW-0675">Receptor</keyword>
<feature type="signal peptide" evidence="13">
    <location>
        <begin position="1"/>
        <end position="27"/>
    </location>
</feature>
<dbReference type="PROSITE" id="PS52016">
    <property type="entry name" value="TONB_DEPENDENT_REC_3"/>
    <property type="match status" value="1"/>
</dbReference>
<evidence type="ECO:0000256" key="8">
    <source>
        <dbReference type="ARBA" id="ARBA00023077"/>
    </source>
</evidence>
<keyword evidence="10 11" id="KW-0998">Cell outer membrane</keyword>
<dbReference type="GO" id="GO:0009279">
    <property type="term" value="C:cell outer membrane"/>
    <property type="evidence" value="ECO:0007669"/>
    <property type="project" value="UniProtKB-SubCell"/>
</dbReference>
<dbReference type="Gene3D" id="2.40.170.20">
    <property type="entry name" value="TonB-dependent receptor, beta-barrel domain"/>
    <property type="match status" value="1"/>
</dbReference>
<evidence type="ECO:0000256" key="5">
    <source>
        <dbReference type="ARBA" id="ARBA00022692"/>
    </source>
</evidence>
<dbReference type="InterPro" id="IPR012910">
    <property type="entry name" value="Plug_dom"/>
</dbReference>
<evidence type="ECO:0000256" key="1">
    <source>
        <dbReference type="ARBA" id="ARBA00004571"/>
    </source>
</evidence>
<evidence type="ECO:0000313" key="15">
    <source>
        <dbReference type="EMBL" id="MEJ8567977.1"/>
    </source>
</evidence>
<dbReference type="InterPro" id="IPR036942">
    <property type="entry name" value="Beta-barrel_TonB_sf"/>
</dbReference>
<keyword evidence="7" id="KW-0406">Ion transport</keyword>
<keyword evidence="6" id="KW-0408">Iron</keyword>
<dbReference type="InterPro" id="IPR000531">
    <property type="entry name" value="Beta-barrel_TonB"/>
</dbReference>
<sequence length="864" mass="95342">MRIRFAGLCARALTTLCILLATSTALAQEVRVDIPPQSLDSALKAFSDATGMQFIYVEADIGSVRTRGVSGTLTADAALQRLLDDTGLQHEYANDNTVRLFRPEAAPPASAPEEARNDPPVRTLEEIVITARKREESLQDVPISVQVVSGEEIREQNIVNLQDLSAQVPNLFVTESYVGDAVYVRGIGSGQNNLGFEQAVGQVIDGFFYGRSRYSRFAFMDVERVEVLKGPQGALIGKNTTAGAINITTARPTREFEAWLQPTYEFEGAEGWSVEGAISGPLSDSVAGRLAFSVIDRDGFIHNTFTGQDDVRANDWSARGSLLWDIADNADLLLQYQTGEIRHDGGNNQLSFCDFTSQQVPGAPVNVNFTAIFAGIAPDDCTANYERTATAGKFGENVEGKKTDFDSVTATLNWDFDRVQLTSLTGFARYDYRDEQDGDRTYVDVLTNDTFGTLPEFAEDYEQFSQELRISSAVSDQLDLIAGVYFLDKTQETEYIVHFANLAGQAISRNTFTREEGRTYAAFAQVDYAFNDRWSLTAGARFTYEEKEARSVQVPTELYTYIPQDCTLPAAGACYRHDISDDLSENDFSPNLSVQWYPTGDSMFYANVARGFKAGGYDHVLVSDEATDPNILERFVFDPEEVLSYELGTKLTLADGTAQLNAALFRSEFDDLQLGGFLNSTEVINTVTNAGSAITQGVELELRWRPLDRLTLFAAVAYLDSTYDEYTDAPCYTLQVTGCVNGRQDLSGEPLQFATDWKGTANAEYVWTLPGGMDVIGWVQYAFVDDFPLQADLDPKLWQDGYGKIDARLTLASADGNWQVSLIGRNLTDKLTSNYGDDVPGQAGTVWRSVDAPRSFAVQALFRF</sequence>
<feature type="domain" description="Secretin/TonB short N-terminal" evidence="14">
    <location>
        <begin position="52"/>
        <end position="103"/>
    </location>
</feature>
<evidence type="ECO:0000256" key="9">
    <source>
        <dbReference type="ARBA" id="ARBA00023136"/>
    </source>
</evidence>
<dbReference type="GO" id="GO:0006826">
    <property type="term" value="P:iron ion transport"/>
    <property type="evidence" value="ECO:0007669"/>
    <property type="project" value="UniProtKB-KW"/>
</dbReference>
<keyword evidence="13" id="KW-0732">Signal</keyword>
<keyword evidence="9 11" id="KW-0472">Membrane</keyword>
<dbReference type="Gene3D" id="3.55.50.30">
    <property type="match status" value="1"/>
</dbReference>
<feature type="chain" id="PRO_5043342550" evidence="13">
    <location>
        <begin position="28"/>
        <end position="864"/>
    </location>
</feature>
<dbReference type="Pfam" id="PF00593">
    <property type="entry name" value="TonB_dep_Rec_b-barrel"/>
    <property type="match status" value="1"/>
</dbReference>
<keyword evidence="2 11" id="KW-0813">Transport</keyword>
<dbReference type="EMBL" id="JAZHOG010000006">
    <property type="protein sequence ID" value="MEJ8567977.1"/>
    <property type="molecule type" value="Genomic_DNA"/>
</dbReference>
<dbReference type="RefSeq" id="WP_354695300.1">
    <property type="nucleotide sequence ID" value="NZ_JAZHOG010000006.1"/>
</dbReference>
<comment type="subcellular location">
    <subcellularLocation>
        <location evidence="1 11">Cell outer membrane</location>
        <topology evidence="1 11">Multi-pass membrane protein</topology>
    </subcellularLocation>
</comment>
<dbReference type="Pfam" id="PF07715">
    <property type="entry name" value="Plug"/>
    <property type="match status" value="1"/>
</dbReference>
<evidence type="ECO:0000256" key="2">
    <source>
        <dbReference type="ARBA" id="ARBA00022448"/>
    </source>
</evidence>
<dbReference type="SMART" id="SM00965">
    <property type="entry name" value="STN"/>
    <property type="match status" value="1"/>
</dbReference>
<evidence type="ECO:0000256" key="12">
    <source>
        <dbReference type="RuleBase" id="RU003357"/>
    </source>
</evidence>
<dbReference type="AlphaFoldDB" id="A0AAW9R8S1"/>
<organism evidence="15 16">
    <name type="scientific">Elongatibacter sediminis</name>
    <dbReference type="NCBI Taxonomy" id="3119006"/>
    <lineage>
        <taxon>Bacteria</taxon>
        <taxon>Pseudomonadati</taxon>
        <taxon>Pseudomonadota</taxon>
        <taxon>Gammaproteobacteria</taxon>
        <taxon>Chromatiales</taxon>
        <taxon>Wenzhouxiangellaceae</taxon>
        <taxon>Elongatibacter</taxon>
    </lineage>
</organism>
<keyword evidence="8 12" id="KW-0798">TonB box</keyword>
<comment type="similarity">
    <text evidence="11 12">Belongs to the TonB-dependent receptor family.</text>
</comment>
<keyword evidence="3 11" id="KW-1134">Transmembrane beta strand</keyword>
<dbReference type="PANTHER" id="PTHR32552:SF81">
    <property type="entry name" value="TONB-DEPENDENT OUTER MEMBRANE RECEPTOR"/>
    <property type="match status" value="1"/>
</dbReference>
<dbReference type="SUPFAM" id="SSF56935">
    <property type="entry name" value="Porins"/>
    <property type="match status" value="1"/>
</dbReference>
<gene>
    <name evidence="15" type="ORF">V3330_10105</name>
</gene>
<dbReference type="InterPro" id="IPR039426">
    <property type="entry name" value="TonB-dep_rcpt-like"/>
</dbReference>
<dbReference type="Proteomes" id="UP001359886">
    <property type="component" value="Unassembled WGS sequence"/>
</dbReference>
<protein>
    <submittedName>
        <fullName evidence="15">TonB-dependent receptor</fullName>
    </submittedName>
</protein>
<evidence type="ECO:0000256" key="4">
    <source>
        <dbReference type="ARBA" id="ARBA00022496"/>
    </source>
</evidence>
<evidence type="ECO:0000259" key="14">
    <source>
        <dbReference type="SMART" id="SM00965"/>
    </source>
</evidence>
<keyword evidence="4" id="KW-0410">Iron transport</keyword>
<evidence type="ECO:0000256" key="6">
    <source>
        <dbReference type="ARBA" id="ARBA00023004"/>
    </source>
</evidence>
<reference evidence="15 16" key="1">
    <citation type="submission" date="2024-02" db="EMBL/GenBank/DDBJ databases">
        <title>A novel Wenzhouxiangellaceae bacterium, isolated from coastal sediments.</title>
        <authorList>
            <person name="Du Z.-J."/>
            <person name="Ye Y.-Q."/>
            <person name="Zhang X.-Y."/>
        </authorList>
    </citation>
    <scope>NUCLEOTIDE SEQUENCE [LARGE SCALE GENOMIC DNA]</scope>
    <source>
        <strain evidence="15 16">CH-27</strain>
    </source>
</reference>
<evidence type="ECO:0000313" key="16">
    <source>
        <dbReference type="Proteomes" id="UP001359886"/>
    </source>
</evidence>
<evidence type="ECO:0000256" key="3">
    <source>
        <dbReference type="ARBA" id="ARBA00022452"/>
    </source>
</evidence>
<accession>A0AAW9R8S1</accession>
<keyword evidence="5 11" id="KW-0812">Transmembrane</keyword>
<keyword evidence="16" id="KW-1185">Reference proteome</keyword>